<dbReference type="EMBL" id="FOME01000001">
    <property type="protein sequence ID" value="SFC20280.1"/>
    <property type="molecule type" value="Genomic_DNA"/>
</dbReference>
<gene>
    <name evidence="1" type="ORF">SAMN05216506_101183</name>
</gene>
<reference evidence="1 2" key="1">
    <citation type="submission" date="2016-10" db="EMBL/GenBank/DDBJ databases">
        <authorList>
            <person name="Varghese N."/>
            <person name="Submissions S."/>
        </authorList>
    </citation>
    <scope>NUCLEOTIDE SEQUENCE [LARGE SCALE GENOMIC DNA]</scope>
    <source>
        <strain evidence="1 2">CGMCC 4.3529</strain>
    </source>
</reference>
<name>A0ABY1DIY8_9PSEU</name>
<sequence>MQRSSIGLAAATKVLAGCASADESADQLYARQG</sequence>
<comment type="caution">
    <text evidence="1">The sequence shown here is derived from an EMBL/GenBank/DDBJ whole genome shotgun (WGS) entry which is preliminary data.</text>
</comment>
<dbReference type="Proteomes" id="UP000199690">
    <property type="component" value="Unassembled WGS sequence"/>
</dbReference>
<evidence type="ECO:0000313" key="1">
    <source>
        <dbReference type="EMBL" id="SFC20280.1"/>
    </source>
</evidence>
<evidence type="ECO:0000313" key="2">
    <source>
        <dbReference type="Proteomes" id="UP000199690"/>
    </source>
</evidence>
<organism evidence="1 2">
    <name type="scientific">Saccharopolyspora kobensis</name>
    <dbReference type="NCBI Taxonomy" id="146035"/>
    <lineage>
        <taxon>Bacteria</taxon>
        <taxon>Bacillati</taxon>
        <taxon>Actinomycetota</taxon>
        <taxon>Actinomycetes</taxon>
        <taxon>Pseudonocardiales</taxon>
        <taxon>Pseudonocardiaceae</taxon>
        <taxon>Saccharopolyspora</taxon>
    </lineage>
</organism>
<accession>A0ABY1DIY8</accession>
<keyword evidence="2" id="KW-1185">Reference proteome</keyword>
<protein>
    <submittedName>
        <fullName evidence="1">Uncharacterized protein</fullName>
    </submittedName>
</protein>
<proteinExistence type="predicted"/>